<dbReference type="InterPro" id="IPR037523">
    <property type="entry name" value="VOC_core"/>
</dbReference>
<dbReference type="AlphaFoldDB" id="A0A6V8K8J0"/>
<evidence type="ECO:0000313" key="2">
    <source>
        <dbReference type="EMBL" id="GFJ81522.1"/>
    </source>
</evidence>
<dbReference type="EMBL" id="BLPF01000002">
    <property type="protein sequence ID" value="GFJ81522.1"/>
    <property type="molecule type" value="Genomic_DNA"/>
</dbReference>
<organism evidence="2 3">
    <name type="scientific">Phytohabitans houttuyneae</name>
    <dbReference type="NCBI Taxonomy" id="1076126"/>
    <lineage>
        <taxon>Bacteria</taxon>
        <taxon>Bacillati</taxon>
        <taxon>Actinomycetota</taxon>
        <taxon>Actinomycetes</taxon>
        <taxon>Micromonosporales</taxon>
        <taxon>Micromonosporaceae</taxon>
    </lineage>
</organism>
<comment type="caution">
    <text evidence="2">The sequence shown here is derived from an EMBL/GenBank/DDBJ whole genome shotgun (WGS) entry which is preliminary data.</text>
</comment>
<accession>A0A6V8K8J0</accession>
<name>A0A6V8K8J0_9ACTN</name>
<dbReference type="SUPFAM" id="SSF54593">
    <property type="entry name" value="Glyoxalase/Bleomycin resistance protein/Dihydroxybiphenyl dioxygenase"/>
    <property type="match status" value="1"/>
</dbReference>
<dbReference type="InterPro" id="IPR004360">
    <property type="entry name" value="Glyas_Fos-R_dOase_dom"/>
</dbReference>
<dbReference type="Proteomes" id="UP000482800">
    <property type="component" value="Unassembled WGS sequence"/>
</dbReference>
<feature type="domain" description="VOC" evidence="1">
    <location>
        <begin position="2"/>
        <end position="126"/>
    </location>
</feature>
<sequence length="129" mass="13787">MGISHITLITVPVTDQDRAKEFYEKLGFGVINDHEMGPEEMPPEPGLRWIQLAAPGGGTTIVLATWQVGGLKPGAQHMSVACADAKAMHVELTEKGIDASPPFDAPWGAFFQISDPDGNGVMIVEESKS</sequence>
<dbReference type="Pfam" id="PF00903">
    <property type="entry name" value="Glyoxalase"/>
    <property type="match status" value="1"/>
</dbReference>
<dbReference type="RefSeq" id="WP_173060863.1">
    <property type="nucleotide sequence ID" value="NZ_BAABGO010000023.1"/>
</dbReference>
<reference evidence="2 3" key="1">
    <citation type="submission" date="2020-03" db="EMBL/GenBank/DDBJ databases">
        <title>Whole genome shotgun sequence of Phytohabitans houttuyneae NBRC 108639.</title>
        <authorList>
            <person name="Komaki H."/>
            <person name="Tamura T."/>
        </authorList>
    </citation>
    <scope>NUCLEOTIDE SEQUENCE [LARGE SCALE GENOMIC DNA]</scope>
    <source>
        <strain evidence="2 3">NBRC 108639</strain>
    </source>
</reference>
<keyword evidence="3" id="KW-1185">Reference proteome</keyword>
<reference evidence="2 3" key="2">
    <citation type="submission" date="2020-03" db="EMBL/GenBank/DDBJ databases">
        <authorList>
            <person name="Ichikawa N."/>
            <person name="Kimura A."/>
            <person name="Kitahashi Y."/>
            <person name="Uohara A."/>
        </authorList>
    </citation>
    <scope>NUCLEOTIDE SEQUENCE [LARGE SCALE GENOMIC DNA]</scope>
    <source>
        <strain evidence="2 3">NBRC 108639</strain>
    </source>
</reference>
<dbReference type="Gene3D" id="3.10.180.10">
    <property type="entry name" value="2,3-Dihydroxybiphenyl 1,2-Dioxygenase, domain 1"/>
    <property type="match status" value="1"/>
</dbReference>
<evidence type="ECO:0000313" key="3">
    <source>
        <dbReference type="Proteomes" id="UP000482800"/>
    </source>
</evidence>
<protein>
    <submittedName>
        <fullName evidence="2">Glyoxalase</fullName>
    </submittedName>
</protein>
<dbReference type="InterPro" id="IPR029068">
    <property type="entry name" value="Glyas_Bleomycin-R_OHBP_Dase"/>
</dbReference>
<dbReference type="PANTHER" id="PTHR36437:SF2">
    <property type="entry name" value="GLYOXALASE_BLEOMYCIN RESISTANCE PROTEIN_DIOXYGENASE"/>
    <property type="match status" value="1"/>
</dbReference>
<proteinExistence type="predicted"/>
<evidence type="ECO:0000259" key="1">
    <source>
        <dbReference type="PROSITE" id="PS51819"/>
    </source>
</evidence>
<dbReference type="PROSITE" id="PS51819">
    <property type="entry name" value="VOC"/>
    <property type="match status" value="1"/>
</dbReference>
<gene>
    <name evidence="2" type="ORF">Phou_057020</name>
</gene>
<dbReference type="PANTHER" id="PTHR36437">
    <property type="entry name" value="GLYOXALASE/BLEOMYCIN RESISTANCE PROTEIN/DIOXYGENASE"/>
    <property type="match status" value="1"/>
</dbReference>